<accession>A0A5C1YFR7</accession>
<sequence>MTSSDDAPGTAGAPATVTAGPLRPRRQAVADDAASAVAMISSPPAVPPADAPRQIPTSRRASRAASGQRYYLCCIEPSGEYVEVIVAVTDADRRRYFTTRDGSRLTEVDEGYFARRSTGNARSMLELDDREMGELEAELAFVRPVHGRDPLSEPEWAVFLPAVAAAAPAAEPEPEPEPEAPITPAPESLAEEASVSIESSASPAGAPDDRNWTIEEFEHLMSGTITAPAPAAAAAPLPPAPASAVSALPAPASAASAPPVADPARDLANQVALAKGIAFVAHHGQVDRMGAAYIDHPARLAERFDDDAEPIGAAVAWLHDVLERTDLTADDLLEAGVVPAVVEVVQLLTRSAELSDDAYYARIGRHPLARRVKLADLDDDTAPWRVRRLDYEARVELALHRDRARVLLGAA</sequence>
<gene>
    <name evidence="2" type="ORF">FLP10_11340</name>
</gene>
<dbReference type="Gene3D" id="1.10.3210.10">
    <property type="entry name" value="Hypothetical protein af1432"/>
    <property type="match status" value="1"/>
</dbReference>
<organism evidence="2 3">
    <name type="scientific">Agromyces intestinalis</name>
    <dbReference type="NCBI Taxonomy" id="2592652"/>
    <lineage>
        <taxon>Bacteria</taxon>
        <taxon>Bacillati</taxon>
        <taxon>Actinomycetota</taxon>
        <taxon>Actinomycetes</taxon>
        <taxon>Micrococcales</taxon>
        <taxon>Microbacteriaceae</taxon>
        <taxon>Agromyces</taxon>
    </lineage>
</organism>
<reference evidence="2 3" key="1">
    <citation type="submission" date="2019-09" db="EMBL/GenBank/DDBJ databases">
        <title>Genome sequencing of strain KACC 19306.</title>
        <authorList>
            <person name="Heo J."/>
            <person name="Kim S.-J."/>
            <person name="Kim J.-S."/>
            <person name="Hong S.-B."/>
            <person name="Kwon S.-W."/>
        </authorList>
    </citation>
    <scope>NUCLEOTIDE SEQUENCE [LARGE SCALE GENOMIC DNA]</scope>
    <source>
        <strain evidence="2 3">KACC 19306</strain>
    </source>
</reference>
<keyword evidence="3" id="KW-1185">Reference proteome</keyword>
<feature type="compositionally biased region" description="Low complexity" evidence="1">
    <location>
        <begin position="185"/>
        <end position="204"/>
    </location>
</feature>
<feature type="region of interest" description="Disordered" evidence="1">
    <location>
        <begin position="1"/>
        <end position="62"/>
    </location>
</feature>
<evidence type="ECO:0000313" key="2">
    <source>
        <dbReference type="EMBL" id="QEO14944.1"/>
    </source>
</evidence>
<dbReference type="SUPFAM" id="SSF109604">
    <property type="entry name" value="HD-domain/PDEase-like"/>
    <property type="match status" value="1"/>
</dbReference>
<dbReference type="OrthoDB" id="9802385at2"/>
<name>A0A5C1YFR7_9MICO</name>
<dbReference type="AlphaFoldDB" id="A0A5C1YFR7"/>
<protein>
    <recommendedName>
        <fullName evidence="4">HD domain-containing protein</fullName>
    </recommendedName>
</protein>
<dbReference type="RefSeq" id="WP_149160963.1">
    <property type="nucleotide sequence ID" value="NZ_CP043505.1"/>
</dbReference>
<evidence type="ECO:0000256" key="1">
    <source>
        <dbReference type="SAM" id="MobiDB-lite"/>
    </source>
</evidence>
<feature type="region of interest" description="Disordered" evidence="1">
    <location>
        <begin position="167"/>
        <end position="209"/>
    </location>
</feature>
<feature type="compositionally biased region" description="Low complexity" evidence="1">
    <location>
        <begin position="7"/>
        <end position="21"/>
    </location>
</feature>
<dbReference type="Proteomes" id="UP000324678">
    <property type="component" value="Chromosome"/>
</dbReference>
<proteinExistence type="predicted"/>
<evidence type="ECO:0000313" key="3">
    <source>
        <dbReference type="Proteomes" id="UP000324678"/>
    </source>
</evidence>
<evidence type="ECO:0008006" key="4">
    <source>
        <dbReference type="Google" id="ProtNLM"/>
    </source>
</evidence>
<dbReference type="KEGG" id="ail:FLP10_11340"/>
<dbReference type="EMBL" id="CP043505">
    <property type="protein sequence ID" value="QEO14944.1"/>
    <property type="molecule type" value="Genomic_DNA"/>
</dbReference>